<dbReference type="PROSITE" id="PS50020">
    <property type="entry name" value="WW_DOMAIN_2"/>
    <property type="match status" value="1"/>
</dbReference>
<accession>A0A250XL27</accession>
<comment type="caution">
    <text evidence="3">The sequence shown here is derived from an EMBL/GenBank/DDBJ whole genome shotgun (WGS) entry which is preliminary data.</text>
</comment>
<protein>
    <recommendedName>
        <fullName evidence="2">WW domain-containing protein</fullName>
    </recommendedName>
</protein>
<feature type="non-terminal residue" evidence="3">
    <location>
        <position position="478"/>
    </location>
</feature>
<feature type="domain" description="WW" evidence="2">
    <location>
        <begin position="373"/>
        <end position="407"/>
    </location>
</feature>
<dbReference type="Proteomes" id="UP000232323">
    <property type="component" value="Unassembled WGS sequence"/>
</dbReference>
<proteinExistence type="predicted"/>
<organism evidence="3 4">
    <name type="scientific">Chlamydomonas eustigma</name>
    <dbReference type="NCBI Taxonomy" id="1157962"/>
    <lineage>
        <taxon>Eukaryota</taxon>
        <taxon>Viridiplantae</taxon>
        <taxon>Chlorophyta</taxon>
        <taxon>core chlorophytes</taxon>
        <taxon>Chlorophyceae</taxon>
        <taxon>CS clade</taxon>
        <taxon>Chlamydomonadales</taxon>
        <taxon>Chlamydomonadaceae</taxon>
        <taxon>Chlamydomonas</taxon>
    </lineage>
</organism>
<dbReference type="Pfam" id="PF00397">
    <property type="entry name" value="WW"/>
    <property type="match status" value="1"/>
</dbReference>
<dbReference type="SUPFAM" id="SSF51045">
    <property type="entry name" value="WW domain"/>
    <property type="match status" value="1"/>
</dbReference>
<dbReference type="SMART" id="SM00456">
    <property type="entry name" value="WW"/>
    <property type="match status" value="1"/>
</dbReference>
<dbReference type="Gene3D" id="2.20.70.10">
    <property type="match status" value="1"/>
</dbReference>
<evidence type="ECO:0000313" key="4">
    <source>
        <dbReference type="Proteomes" id="UP000232323"/>
    </source>
</evidence>
<gene>
    <name evidence="3" type="ORF">CEUSTIGMA_g11230.t1</name>
</gene>
<dbReference type="EMBL" id="BEGY01000108">
    <property type="protein sequence ID" value="GAX83805.1"/>
    <property type="molecule type" value="Genomic_DNA"/>
</dbReference>
<feature type="compositionally biased region" description="Basic and acidic residues" evidence="1">
    <location>
        <begin position="188"/>
        <end position="199"/>
    </location>
</feature>
<dbReference type="AlphaFoldDB" id="A0A250XL27"/>
<dbReference type="PROSITE" id="PS01159">
    <property type="entry name" value="WW_DOMAIN_1"/>
    <property type="match status" value="1"/>
</dbReference>
<feature type="compositionally biased region" description="Polar residues" evidence="1">
    <location>
        <begin position="166"/>
        <end position="182"/>
    </location>
</feature>
<dbReference type="InterPro" id="IPR036020">
    <property type="entry name" value="WW_dom_sf"/>
</dbReference>
<dbReference type="InterPro" id="IPR001202">
    <property type="entry name" value="WW_dom"/>
</dbReference>
<reference evidence="3 4" key="1">
    <citation type="submission" date="2017-08" db="EMBL/GenBank/DDBJ databases">
        <title>Acidophilic green algal genome provides insights into adaptation to an acidic environment.</title>
        <authorList>
            <person name="Hirooka S."/>
            <person name="Hirose Y."/>
            <person name="Kanesaki Y."/>
            <person name="Higuchi S."/>
            <person name="Fujiwara T."/>
            <person name="Onuma R."/>
            <person name="Era A."/>
            <person name="Ohbayashi R."/>
            <person name="Uzuka A."/>
            <person name="Nozaki H."/>
            <person name="Yoshikawa H."/>
            <person name="Miyagishima S.Y."/>
        </authorList>
    </citation>
    <scope>NUCLEOTIDE SEQUENCE [LARGE SCALE GENOMIC DNA]</scope>
    <source>
        <strain evidence="3 4">NIES-2499</strain>
    </source>
</reference>
<dbReference type="CDD" id="cd00201">
    <property type="entry name" value="WW"/>
    <property type="match status" value="1"/>
</dbReference>
<evidence type="ECO:0000259" key="2">
    <source>
        <dbReference type="PROSITE" id="PS50020"/>
    </source>
</evidence>
<evidence type="ECO:0000313" key="3">
    <source>
        <dbReference type="EMBL" id="GAX83805.1"/>
    </source>
</evidence>
<feature type="region of interest" description="Disordered" evidence="1">
    <location>
        <begin position="436"/>
        <end position="478"/>
    </location>
</feature>
<sequence length="478" mass="52520">MRAKCQTISLQTLYDDATETSIRTAQNLGPCNSDTFRIGRLLITTVSLKDAGLRGRQEKEVHLQTDYVQDPSCKDEIFNLGLPTMFGGNYPLETEIRALDSSPVTRKKKGQGRKKETACKGRDVQAVVVDQIQENKHHNHAAQPDIFKDPAIIHAVLPAKDVAAQCHSSQSHVHPTTNQHTPPISYPPHHDPINSHQKDGSTPPSSRASVPEDPPLVQAVQLLAANGFDLPLVWQSMGLPIHPDTVTPADVFAAAQVAGAPPALVHHVLNEAATKQQDLDMRKAVEEESTQQQSSHLNELGQEMQKLTLKDVHASQVTLKDAHASQVTLKDAHASQVHLSHSVLTSSTSKTTHVAPSSCEMYQKSYGAAGKLYCMDSPWQEALDPVSGVPYYYNMTAGITQWEPPAEGFKPRMLDVSAIEKNMIQQQEELQEVLHVHGELSGGASEVDSRSLRPSEKDLQESVSSERQKVQEKQSCER</sequence>
<feature type="region of interest" description="Disordered" evidence="1">
    <location>
        <begin position="164"/>
        <end position="212"/>
    </location>
</feature>
<keyword evidence="4" id="KW-1185">Reference proteome</keyword>
<feature type="compositionally biased region" description="Basic and acidic residues" evidence="1">
    <location>
        <begin position="447"/>
        <end position="478"/>
    </location>
</feature>
<name>A0A250XL27_9CHLO</name>
<evidence type="ECO:0000256" key="1">
    <source>
        <dbReference type="SAM" id="MobiDB-lite"/>
    </source>
</evidence>